<dbReference type="InterPro" id="IPR000195">
    <property type="entry name" value="Rab-GAP-TBC_dom"/>
</dbReference>
<evidence type="ECO:0000256" key="2">
    <source>
        <dbReference type="SAM" id="MobiDB-lite"/>
    </source>
</evidence>
<proteinExistence type="predicted"/>
<evidence type="ECO:0000313" key="5">
    <source>
        <dbReference type="Proteomes" id="UP000689129"/>
    </source>
</evidence>
<reference evidence="4" key="1">
    <citation type="journal article" date="2021" name="Mol. Plant Pathol.">
        <title>A 20-kb lineage-specific genomic region tames virulence in pathogenic amphidiploid Verticillium longisporum.</title>
        <authorList>
            <person name="Harting R."/>
            <person name="Starke J."/>
            <person name="Kusch H."/>
            <person name="Poggeler S."/>
            <person name="Maurus I."/>
            <person name="Schluter R."/>
            <person name="Landesfeind M."/>
            <person name="Bulla I."/>
            <person name="Nowrousian M."/>
            <person name="de Jonge R."/>
            <person name="Stahlhut G."/>
            <person name="Hoff K.J."/>
            <person name="Asshauer K.P."/>
            <person name="Thurmer A."/>
            <person name="Stanke M."/>
            <person name="Daniel R."/>
            <person name="Morgenstern B."/>
            <person name="Thomma B.P.H.J."/>
            <person name="Kronstad J.W."/>
            <person name="Braus-Stromeyer S.A."/>
            <person name="Braus G.H."/>
        </authorList>
    </citation>
    <scope>NUCLEOTIDE SEQUENCE</scope>
    <source>
        <strain evidence="4">Vl32</strain>
    </source>
</reference>
<feature type="compositionally biased region" description="Polar residues" evidence="2">
    <location>
        <begin position="335"/>
        <end position="352"/>
    </location>
</feature>
<dbReference type="Proteomes" id="UP000689129">
    <property type="component" value="Unassembled WGS sequence"/>
</dbReference>
<evidence type="ECO:0000256" key="1">
    <source>
        <dbReference type="ARBA" id="ARBA00022468"/>
    </source>
</evidence>
<sequence>MTLSGHAQTRWIETIKHTHSLADLQRAIRYNGVSSPCLAGYRSVCWKIFLLFQTVNKESWVQTLSENRDYYSEQRDHFLKFIKHPEELANVAVDPLADDPDSPWNTLRQDETIRAEIAQDVQRLPEEPFYHEEPTQTMIVDILFMYCKLHPNNGGYRQGMHELLAPIVLVLHQDAQNVQTTTDEASADATMWNVVSPASIEHDAFALFDRIMTRAQAFYEVKDSIARAALASASRDQSETSAIVEKSRHIHEVCLAKVDPELSTHLKDVEVLPQIFLIPLLNADYSVCLMLLLKYPAPDKHHPPHTFVDDAIYLRDHLDTSGGATLVMKYTGKFPSSSASGARPRTPTQKPLPSSPHIRAGRSPLASPGRFIQQQGGVEAIFQGAAKNVLERGERLGINQAVRDAMGEIKRNVQGFNEARQLPRTARQTLVDDSATRAMSAMRERNRLLANMLEESIASLKVATSQMADDEKTRELVETAAAKVQFVKVHLEDSTIDVPDLDLPASAATMEEKDDIVMEGNTDASPLLNARDAEDTTAALSGLQLEEQADMKTPDILIDAMDVSKETLLEPTRGANAQPSVAEKTNGSLGVKHPPRPAPIPTRSTLAQSSFSWMLEPDETVHSSSESLPTQTSSAAQARKQSGTRGKRISNSVNRDRKAFLFGEVTAESDGASQPSTDDIFGMEPMTAKHKGKGPETGPGPL</sequence>
<comment type="caution">
    <text evidence="4">The sequence shown here is derived from an EMBL/GenBank/DDBJ whole genome shotgun (WGS) entry which is preliminary data.</text>
</comment>
<feature type="region of interest" description="Disordered" evidence="2">
    <location>
        <begin position="617"/>
        <end position="702"/>
    </location>
</feature>
<dbReference type="GO" id="GO:0005096">
    <property type="term" value="F:GTPase activator activity"/>
    <property type="evidence" value="ECO:0007669"/>
    <property type="project" value="UniProtKB-KW"/>
</dbReference>
<organism evidence="4 5">
    <name type="scientific">Verticillium longisporum</name>
    <name type="common">Verticillium dahliae var. longisporum</name>
    <dbReference type="NCBI Taxonomy" id="100787"/>
    <lineage>
        <taxon>Eukaryota</taxon>
        <taxon>Fungi</taxon>
        <taxon>Dikarya</taxon>
        <taxon>Ascomycota</taxon>
        <taxon>Pezizomycotina</taxon>
        <taxon>Sordariomycetes</taxon>
        <taxon>Hypocreomycetidae</taxon>
        <taxon>Glomerellales</taxon>
        <taxon>Plectosphaerellaceae</taxon>
        <taxon>Verticillium</taxon>
    </lineage>
</organism>
<feature type="region of interest" description="Disordered" evidence="2">
    <location>
        <begin position="570"/>
        <end position="605"/>
    </location>
</feature>
<keyword evidence="1" id="KW-0343">GTPase activation</keyword>
<dbReference type="AlphaFoldDB" id="A0A8I3ARG4"/>
<dbReference type="PANTHER" id="PTHR22957:SF337">
    <property type="entry name" value="TBC1 DOMAIN FAMILY MEMBER 5"/>
    <property type="match status" value="1"/>
</dbReference>
<evidence type="ECO:0000259" key="3">
    <source>
        <dbReference type="PROSITE" id="PS50086"/>
    </source>
</evidence>
<dbReference type="PROSITE" id="PS50086">
    <property type="entry name" value="TBC_RABGAP"/>
    <property type="match status" value="1"/>
</dbReference>
<gene>
    <name evidence="4" type="ORF">HYQ45_008054</name>
</gene>
<feature type="region of interest" description="Disordered" evidence="2">
    <location>
        <begin position="335"/>
        <end position="369"/>
    </location>
</feature>
<dbReference type="OrthoDB" id="27140at2759"/>
<feature type="compositionally biased region" description="Polar residues" evidence="2">
    <location>
        <begin position="575"/>
        <end position="588"/>
    </location>
</feature>
<evidence type="ECO:0000313" key="4">
    <source>
        <dbReference type="EMBL" id="KAG7133829.1"/>
    </source>
</evidence>
<dbReference type="Pfam" id="PF00566">
    <property type="entry name" value="RabGAP-TBC"/>
    <property type="match status" value="1"/>
</dbReference>
<feature type="compositionally biased region" description="Polar residues" evidence="2">
    <location>
        <begin position="635"/>
        <end position="653"/>
    </location>
</feature>
<feature type="compositionally biased region" description="Low complexity" evidence="2">
    <location>
        <begin position="623"/>
        <end position="634"/>
    </location>
</feature>
<name>A0A8I3ARG4_VERLO</name>
<feature type="domain" description="Rab-GAP TBC" evidence="3">
    <location>
        <begin position="36"/>
        <end position="305"/>
    </location>
</feature>
<dbReference type="EMBL" id="JAEMWZ010000151">
    <property type="protein sequence ID" value="KAG7133829.1"/>
    <property type="molecule type" value="Genomic_DNA"/>
</dbReference>
<accession>A0A8I3ARG4</accession>
<protein>
    <submittedName>
        <fullName evidence="4">TBC1 domain family member 5 like protein</fullName>
    </submittedName>
</protein>
<dbReference type="SMART" id="SM00164">
    <property type="entry name" value="TBC"/>
    <property type="match status" value="1"/>
</dbReference>
<dbReference type="PANTHER" id="PTHR22957">
    <property type="entry name" value="TBC1 DOMAIN FAMILY MEMBER GTPASE-ACTIVATING PROTEIN"/>
    <property type="match status" value="1"/>
</dbReference>
<dbReference type="FunFam" id="1.10.8.270:FF:000031">
    <property type="entry name" value="TBC1 domain family member 5"/>
    <property type="match status" value="1"/>
</dbReference>